<gene>
    <name evidence="2" type="ORF">CU102_26265</name>
</gene>
<dbReference type="InterPro" id="IPR036868">
    <property type="entry name" value="TusA-like_sf"/>
</dbReference>
<dbReference type="OrthoDB" id="30295at2"/>
<sequence>MNQQSHELDVRPILRSGGEPFQAIMKAVADLKPGQGLRLLATFRPEPLFRVMEGRGFTSVAREIDGGDWEVLFTPRVAAEPPVDVSTNAEMPQLWPDPDTSLDLTDLDPPEPMVRILAATEQMEPGRVLFALLSREPLFLFPELTRRHHQWVGSFDDTGEAYRILIRIGTRTENNNG</sequence>
<dbReference type="SUPFAM" id="SSF64307">
    <property type="entry name" value="SirA-like"/>
    <property type="match status" value="1"/>
</dbReference>
<dbReference type="Pfam" id="PF10006">
    <property type="entry name" value="DUF2249"/>
    <property type="match status" value="2"/>
</dbReference>
<comment type="caution">
    <text evidence="2">The sequence shown here is derived from an EMBL/GenBank/DDBJ whole genome shotgun (WGS) entry which is preliminary data.</text>
</comment>
<dbReference type="RefSeq" id="WP_106714026.1">
    <property type="nucleotide sequence ID" value="NZ_PGGO01000033.1"/>
</dbReference>
<feature type="domain" description="DUF2249" evidence="1">
    <location>
        <begin position="7"/>
        <end position="74"/>
    </location>
</feature>
<organism evidence="2 3">
    <name type="scientific">Phyllobacterium brassicacearum</name>
    <dbReference type="NCBI Taxonomy" id="314235"/>
    <lineage>
        <taxon>Bacteria</taxon>
        <taxon>Pseudomonadati</taxon>
        <taxon>Pseudomonadota</taxon>
        <taxon>Alphaproteobacteria</taxon>
        <taxon>Hyphomicrobiales</taxon>
        <taxon>Phyllobacteriaceae</taxon>
        <taxon>Phyllobacterium</taxon>
    </lineage>
</organism>
<dbReference type="AlphaFoldDB" id="A0A2P7B6A9"/>
<accession>A0A2P7B6A9</accession>
<name>A0A2P7B6A9_9HYPH</name>
<dbReference type="Gene3D" id="3.30.110.40">
    <property type="entry name" value="TusA-like domain"/>
    <property type="match status" value="1"/>
</dbReference>
<proteinExistence type="predicted"/>
<dbReference type="EMBL" id="PGGO01000033">
    <property type="protein sequence ID" value="PSH61996.1"/>
    <property type="molecule type" value="Genomic_DNA"/>
</dbReference>
<protein>
    <submittedName>
        <fullName evidence="2">Universal stress protein</fullName>
    </submittedName>
</protein>
<feature type="domain" description="DUF2249" evidence="1">
    <location>
        <begin position="102"/>
        <end position="167"/>
    </location>
</feature>
<evidence type="ECO:0000259" key="1">
    <source>
        <dbReference type="Pfam" id="PF10006"/>
    </source>
</evidence>
<evidence type="ECO:0000313" key="3">
    <source>
        <dbReference type="Proteomes" id="UP000241444"/>
    </source>
</evidence>
<evidence type="ECO:0000313" key="2">
    <source>
        <dbReference type="EMBL" id="PSH61996.1"/>
    </source>
</evidence>
<reference evidence="3" key="1">
    <citation type="submission" date="2017-11" db="EMBL/GenBank/DDBJ databases">
        <authorList>
            <person name="Kuznetsova I."/>
            <person name="Sazanova A."/>
            <person name="Chirak E."/>
            <person name="Safronova V."/>
            <person name="Willems A."/>
        </authorList>
    </citation>
    <scope>NUCLEOTIDE SEQUENCE [LARGE SCALE GENOMIC DNA]</scope>
    <source>
        <strain evidence="3">STM 196</strain>
    </source>
</reference>
<dbReference type="Proteomes" id="UP000241444">
    <property type="component" value="Unassembled WGS sequence"/>
</dbReference>
<keyword evidence="3" id="KW-1185">Reference proteome</keyword>
<dbReference type="InterPro" id="IPR018720">
    <property type="entry name" value="DUF2249"/>
</dbReference>